<dbReference type="PANTHER" id="PTHR42877">
    <property type="entry name" value="L-ORNITHINE N(5)-MONOOXYGENASE-RELATED"/>
    <property type="match status" value="1"/>
</dbReference>
<accession>A0A7W9HEL8</accession>
<comment type="caution">
    <text evidence="6">The sequence shown here is derived from an EMBL/GenBank/DDBJ whole genome shotgun (WGS) entry which is preliminary data.</text>
</comment>
<dbReference type="InterPro" id="IPR020946">
    <property type="entry name" value="Flavin_mOase-like"/>
</dbReference>
<organism evidence="6 7">
    <name type="scientific">Saccharothrix ecbatanensis</name>
    <dbReference type="NCBI Taxonomy" id="1105145"/>
    <lineage>
        <taxon>Bacteria</taxon>
        <taxon>Bacillati</taxon>
        <taxon>Actinomycetota</taxon>
        <taxon>Actinomycetes</taxon>
        <taxon>Pseudonocardiales</taxon>
        <taxon>Pseudonocardiaceae</taxon>
        <taxon>Saccharothrix</taxon>
    </lineage>
</organism>
<evidence type="ECO:0000256" key="2">
    <source>
        <dbReference type="ARBA" id="ARBA00022630"/>
    </source>
</evidence>
<dbReference type="Gene3D" id="3.50.50.60">
    <property type="entry name" value="FAD/NAD(P)-binding domain"/>
    <property type="match status" value="3"/>
</dbReference>
<dbReference type="AlphaFoldDB" id="A0A7W9HEL8"/>
<dbReference type="GO" id="GO:0050661">
    <property type="term" value="F:NADP binding"/>
    <property type="evidence" value="ECO:0007669"/>
    <property type="project" value="InterPro"/>
</dbReference>
<evidence type="ECO:0000256" key="1">
    <source>
        <dbReference type="ARBA" id="ARBA00010139"/>
    </source>
</evidence>
<dbReference type="GO" id="GO:0050660">
    <property type="term" value="F:flavin adenine dinucleotide binding"/>
    <property type="evidence" value="ECO:0007669"/>
    <property type="project" value="InterPro"/>
</dbReference>
<comment type="similarity">
    <text evidence="1">Belongs to the FAD-binding monooxygenase family.</text>
</comment>
<sequence>MEGIASIQREKDTMQSRQPTRGPRVIIIGSGIGGLGMAVNLGNAGIGDVTILEQGPDLGGVWRDNTYPGVACDVPSTLYSYSFAKQTGFSMRYPGQKDIQSYLRRVAAEHGVTDKIEYDSRVVRATFDEDLGQWEVLTEDGKRRHCDVLIPAVGTLARPRLPEIRGREDFTGPAFHSARWQHDVDLDGKDVAVIGTGASALQFVPHLQRQVRKLTVYQRSAPYVMPMHNYSYDKGFKRFLGTRFMRLADRFGYWALMEVGQYAFSRSPKISNMMASMALKQLEKQVPDPELRAKLTPDHQVGCKRVLFSSRYYPALTQPNVEVLVDGIEEITADGVTTTDGQSRSHDVLVYGTGFRTDDILGHIEITGRDGRLLADSWKEGAEAYLGISVKHFPNMFLVYGPNTDLGSGSIPYMLESQMRYIKQAVTHLAELPAGTSLTVRDTVHDEFVAWVERNFRNTPWTSGCSNWYTNAAGRVVTNWPQRSGRYRRRTKTFDPTVYQVGTAERATAPAAGR</sequence>
<keyword evidence="2" id="KW-0285">Flavoprotein</keyword>
<feature type="region of interest" description="Disordered" evidence="5">
    <location>
        <begin position="1"/>
        <end position="22"/>
    </location>
</feature>
<dbReference type="GO" id="GO:0004499">
    <property type="term" value="F:N,N-dimethylaniline monooxygenase activity"/>
    <property type="evidence" value="ECO:0007669"/>
    <property type="project" value="InterPro"/>
</dbReference>
<evidence type="ECO:0000256" key="3">
    <source>
        <dbReference type="ARBA" id="ARBA00022827"/>
    </source>
</evidence>
<reference evidence="6 7" key="1">
    <citation type="submission" date="2020-08" db="EMBL/GenBank/DDBJ databases">
        <title>Sequencing the genomes of 1000 actinobacteria strains.</title>
        <authorList>
            <person name="Klenk H.-P."/>
        </authorList>
    </citation>
    <scope>NUCLEOTIDE SEQUENCE [LARGE SCALE GENOMIC DNA]</scope>
    <source>
        <strain evidence="6 7">DSM 45486</strain>
    </source>
</reference>
<dbReference type="EMBL" id="JACHMO010000001">
    <property type="protein sequence ID" value="MBB5800868.1"/>
    <property type="molecule type" value="Genomic_DNA"/>
</dbReference>
<keyword evidence="3" id="KW-0274">FAD</keyword>
<dbReference type="InterPro" id="IPR036188">
    <property type="entry name" value="FAD/NAD-bd_sf"/>
</dbReference>
<name>A0A7W9HEL8_9PSEU</name>
<dbReference type="Pfam" id="PF00743">
    <property type="entry name" value="FMO-like"/>
    <property type="match status" value="1"/>
</dbReference>
<evidence type="ECO:0000256" key="5">
    <source>
        <dbReference type="SAM" id="MobiDB-lite"/>
    </source>
</evidence>
<dbReference type="PRINTS" id="PR00469">
    <property type="entry name" value="PNDRDTASEII"/>
</dbReference>
<dbReference type="InterPro" id="IPR051209">
    <property type="entry name" value="FAD-bind_Monooxygenase_sf"/>
</dbReference>
<protein>
    <submittedName>
        <fullName evidence="6">Cation diffusion facilitator CzcD-associated flavoprotein CzcO</fullName>
    </submittedName>
</protein>
<evidence type="ECO:0000313" key="6">
    <source>
        <dbReference type="EMBL" id="MBB5800868.1"/>
    </source>
</evidence>
<dbReference type="RefSeq" id="WP_312868289.1">
    <property type="nucleotide sequence ID" value="NZ_JACHMO010000001.1"/>
</dbReference>
<keyword evidence="7" id="KW-1185">Reference proteome</keyword>
<gene>
    <name evidence="6" type="ORF">F4560_000636</name>
</gene>
<dbReference type="Proteomes" id="UP000552097">
    <property type="component" value="Unassembled WGS sequence"/>
</dbReference>
<dbReference type="PANTHER" id="PTHR42877:SF4">
    <property type="entry name" value="FAD_NAD(P)-BINDING DOMAIN-CONTAINING PROTEIN-RELATED"/>
    <property type="match status" value="1"/>
</dbReference>
<keyword evidence="4" id="KW-0560">Oxidoreductase</keyword>
<evidence type="ECO:0000256" key="4">
    <source>
        <dbReference type="ARBA" id="ARBA00023002"/>
    </source>
</evidence>
<dbReference type="SUPFAM" id="SSF51905">
    <property type="entry name" value="FAD/NAD(P)-binding domain"/>
    <property type="match status" value="2"/>
</dbReference>
<proteinExistence type="inferred from homology"/>
<evidence type="ECO:0000313" key="7">
    <source>
        <dbReference type="Proteomes" id="UP000552097"/>
    </source>
</evidence>